<organism evidence="2 3">
    <name type="scientific">Pocillopora meandrina</name>
    <dbReference type="NCBI Taxonomy" id="46732"/>
    <lineage>
        <taxon>Eukaryota</taxon>
        <taxon>Metazoa</taxon>
        <taxon>Cnidaria</taxon>
        <taxon>Anthozoa</taxon>
        <taxon>Hexacorallia</taxon>
        <taxon>Scleractinia</taxon>
        <taxon>Astrocoeniina</taxon>
        <taxon>Pocilloporidae</taxon>
        <taxon>Pocillopora</taxon>
    </lineage>
</organism>
<comment type="caution">
    <text evidence="2">The sequence shown here is derived from an EMBL/GenBank/DDBJ whole genome shotgun (WGS) entry which is preliminary data.</text>
</comment>
<dbReference type="AlphaFoldDB" id="A0AAU9XS59"/>
<feature type="region of interest" description="Disordered" evidence="1">
    <location>
        <begin position="1"/>
        <end position="62"/>
    </location>
</feature>
<gene>
    <name evidence="2" type="ORF">PMEA_00029381</name>
</gene>
<keyword evidence="3" id="KW-1185">Reference proteome</keyword>
<feature type="compositionally biased region" description="Low complexity" evidence="1">
    <location>
        <begin position="77"/>
        <end position="86"/>
    </location>
</feature>
<dbReference type="Proteomes" id="UP001159428">
    <property type="component" value="Unassembled WGS sequence"/>
</dbReference>
<evidence type="ECO:0000313" key="3">
    <source>
        <dbReference type="Proteomes" id="UP001159428"/>
    </source>
</evidence>
<sequence length="130" mass="13498">MDNQDNPDGERSLPSNQKSSNSSISSPPGGGQQQVCVVLQPPLPSLTNRSTSPTHLGSLADNVRPSSVPIILAPSPALSPAALSSPQGSRSPTPTDPGPKQLEMSEEVPREDLKADQSNGESGKSSIYDI</sequence>
<feature type="region of interest" description="Disordered" evidence="1">
    <location>
        <begin position="77"/>
        <end position="130"/>
    </location>
</feature>
<reference evidence="2 3" key="1">
    <citation type="submission" date="2022-05" db="EMBL/GenBank/DDBJ databases">
        <authorList>
            <consortium name="Genoscope - CEA"/>
            <person name="William W."/>
        </authorList>
    </citation>
    <scope>NUCLEOTIDE SEQUENCE [LARGE SCALE GENOMIC DNA]</scope>
</reference>
<feature type="compositionally biased region" description="Polar residues" evidence="1">
    <location>
        <begin position="46"/>
        <end position="55"/>
    </location>
</feature>
<protein>
    <submittedName>
        <fullName evidence="2">Uncharacterized protein</fullName>
    </submittedName>
</protein>
<feature type="compositionally biased region" description="Polar residues" evidence="1">
    <location>
        <begin position="116"/>
        <end position="130"/>
    </location>
</feature>
<dbReference type="EMBL" id="CALNXJ010000060">
    <property type="protein sequence ID" value="CAH3156218.1"/>
    <property type="molecule type" value="Genomic_DNA"/>
</dbReference>
<evidence type="ECO:0000313" key="2">
    <source>
        <dbReference type="EMBL" id="CAH3156218.1"/>
    </source>
</evidence>
<feature type="compositionally biased region" description="Low complexity" evidence="1">
    <location>
        <begin position="12"/>
        <end position="40"/>
    </location>
</feature>
<evidence type="ECO:0000256" key="1">
    <source>
        <dbReference type="SAM" id="MobiDB-lite"/>
    </source>
</evidence>
<accession>A0AAU9XS59</accession>
<proteinExistence type="predicted"/>
<name>A0AAU9XS59_9CNID</name>